<feature type="region of interest" description="Disordered" evidence="1">
    <location>
        <begin position="1"/>
        <end position="26"/>
    </location>
</feature>
<feature type="transmembrane region" description="Helical" evidence="2">
    <location>
        <begin position="148"/>
        <end position="171"/>
    </location>
</feature>
<proteinExistence type="predicted"/>
<evidence type="ECO:0000313" key="3">
    <source>
        <dbReference type="EMBL" id="MBR7830209.1"/>
    </source>
</evidence>
<feature type="transmembrane region" description="Helical" evidence="2">
    <location>
        <begin position="113"/>
        <end position="136"/>
    </location>
</feature>
<organism evidence="3 4">
    <name type="scientific">Actinospica acidithermotolerans</name>
    <dbReference type="NCBI Taxonomy" id="2828514"/>
    <lineage>
        <taxon>Bacteria</taxon>
        <taxon>Bacillati</taxon>
        <taxon>Actinomycetota</taxon>
        <taxon>Actinomycetes</taxon>
        <taxon>Catenulisporales</taxon>
        <taxon>Actinospicaceae</taxon>
        <taxon>Actinospica</taxon>
    </lineage>
</organism>
<feature type="compositionally biased region" description="Low complexity" evidence="1">
    <location>
        <begin position="1"/>
        <end position="13"/>
    </location>
</feature>
<keyword evidence="2" id="KW-0812">Transmembrane</keyword>
<dbReference type="Proteomes" id="UP000676325">
    <property type="component" value="Unassembled WGS sequence"/>
</dbReference>
<evidence type="ECO:0008006" key="5">
    <source>
        <dbReference type="Google" id="ProtNLM"/>
    </source>
</evidence>
<feature type="transmembrane region" description="Helical" evidence="2">
    <location>
        <begin position="217"/>
        <end position="236"/>
    </location>
</feature>
<evidence type="ECO:0000256" key="2">
    <source>
        <dbReference type="SAM" id="Phobius"/>
    </source>
</evidence>
<gene>
    <name evidence="3" type="ORF">KDK95_28155</name>
</gene>
<sequence>MTSTTPTTPTTPTQLPAGRKGGAGPRLTGTQTLAVVRYHATLFAGSQRWLAPALLYGIALAIDSAGGDKSSDAFAYSAAFLVPVAAWMTRSILTVEPPESAAMVATLVGPARARLSALSAATGCALLCAVVGAVVAAIGGAGGTTAEVLAGICTELICVLLGTAAGAVAAPPLVPETGWGVLLAGILALGLLIARFSPADLSIRALTAVSNGSALHFPVYALPFALAVTGLAWWLATFSATRHSV</sequence>
<reference evidence="3" key="1">
    <citation type="submission" date="2021-04" db="EMBL/GenBank/DDBJ databases">
        <title>Genome based classification of Actinospica acidithermotolerans sp. nov., an actinobacterium isolated from an Indonesian hot spring.</title>
        <authorList>
            <person name="Kusuma A.B."/>
            <person name="Putra K.E."/>
            <person name="Nafisah S."/>
            <person name="Loh J."/>
            <person name="Nouioui I."/>
            <person name="Goodfellow M."/>
        </authorList>
    </citation>
    <scope>NUCLEOTIDE SEQUENCE</scope>
    <source>
        <strain evidence="3">MGRD01-02</strain>
    </source>
</reference>
<dbReference type="RefSeq" id="WP_212521337.1">
    <property type="nucleotide sequence ID" value="NZ_JAGSOH010000120.1"/>
</dbReference>
<evidence type="ECO:0000313" key="4">
    <source>
        <dbReference type="Proteomes" id="UP000676325"/>
    </source>
</evidence>
<keyword evidence="2" id="KW-0472">Membrane</keyword>
<name>A0A941EME5_9ACTN</name>
<dbReference type="EMBL" id="JAGSOH010000120">
    <property type="protein sequence ID" value="MBR7830209.1"/>
    <property type="molecule type" value="Genomic_DNA"/>
</dbReference>
<dbReference type="AlphaFoldDB" id="A0A941EME5"/>
<protein>
    <recommendedName>
        <fullName evidence="5">ABC transporter</fullName>
    </recommendedName>
</protein>
<comment type="caution">
    <text evidence="3">The sequence shown here is derived from an EMBL/GenBank/DDBJ whole genome shotgun (WGS) entry which is preliminary data.</text>
</comment>
<keyword evidence="4" id="KW-1185">Reference proteome</keyword>
<accession>A0A941EME5</accession>
<feature type="transmembrane region" description="Helical" evidence="2">
    <location>
        <begin position="177"/>
        <end position="196"/>
    </location>
</feature>
<evidence type="ECO:0000256" key="1">
    <source>
        <dbReference type="SAM" id="MobiDB-lite"/>
    </source>
</evidence>
<keyword evidence="2" id="KW-1133">Transmembrane helix</keyword>